<dbReference type="GO" id="GO:1990846">
    <property type="term" value="F:ribonucleoside-diphosphate reductase inhibitor activity"/>
    <property type="evidence" value="ECO:0007669"/>
    <property type="project" value="TreeGrafter"/>
</dbReference>
<proteinExistence type="inferred from homology"/>
<gene>
    <name evidence="7" type="ORF">EI97DRAFT_96219</name>
</gene>
<dbReference type="OrthoDB" id="4072855at2759"/>
<feature type="compositionally biased region" description="Low complexity" evidence="6">
    <location>
        <begin position="191"/>
        <end position="200"/>
    </location>
</feature>
<keyword evidence="4" id="KW-0963">Cytoplasm</keyword>
<dbReference type="AlphaFoldDB" id="A0A6A6JDI5"/>
<feature type="region of interest" description="Disordered" evidence="6">
    <location>
        <begin position="187"/>
        <end position="227"/>
    </location>
</feature>
<sequence length="334" mass="36147">MRHAHSSSESAHHRDKRQFQPTITSFFSSRDEDYDVWEERGTGPNTRARTSIQQHRGGATTRETSFPTLPGTVQADLLSVGMRVRKSVPEGYKTHKTAAGSMPSALPSIQTTLSKGNIVKTNTATAPPREPVPSSLQRQRELLPFCGLHKVGGYAEQPVTNVHLYGAPDGTGDRPVNLFPLPAEAFNEPFSSSQSSSTESLPPNPANLHKRSWQEEEEELEQQSNPLGLNSNFLFAVPVKDADDEVPVSPLSETPKQSFNALPQGALRTFAQPKSRKGAKGGGMQVDAAMGDLDMQMGIENVPQGGETDTGDFDEAPFLRPWGATGAEVEMGGV</sequence>
<comment type="subcellular location">
    <subcellularLocation>
        <location evidence="2">Cytoplasm</location>
    </subcellularLocation>
    <subcellularLocation>
        <location evidence="1">Nucleus</location>
    </subcellularLocation>
</comment>
<organism evidence="7 8">
    <name type="scientific">Westerdykella ornata</name>
    <dbReference type="NCBI Taxonomy" id="318751"/>
    <lineage>
        <taxon>Eukaryota</taxon>
        <taxon>Fungi</taxon>
        <taxon>Dikarya</taxon>
        <taxon>Ascomycota</taxon>
        <taxon>Pezizomycotina</taxon>
        <taxon>Dothideomycetes</taxon>
        <taxon>Pleosporomycetidae</taxon>
        <taxon>Pleosporales</taxon>
        <taxon>Sporormiaceae</taxon>
        <taxon>Westerdykella</taxon>
    </lineage>
</organism>
<dbReference type="InterPro" id="IPR013900">
    <property type="entry name" value="RNR_inhibitor"/>
</dbReference>
<evidence type="ECO:0000313" key="8">
    <source>
        <dbReference type="Proteomes" id="UP000800097"/>
    </source>
</evidence>
<dbReference type="GO" id="GO:0008104">
    <property type="term" value="P:intracellular protein localization"/>
    <property type="evidence" value="ECO:0007669"/>
    <property type="project" value="TreeGrafter"/>
</dbReference>
<comment type="similarity">
    <text evidence="3">Belongs to the DIF1/spd1 family.</text>
</comment>
<dbReference type="GO" id="GO:0005634">
    <property type="term" value="C:nucleus"/>
    <property type="evidence" value="ECO:0007669"/>
    <property type="project" value="UniProtKB-SubCell"/>
</dbReference>
<dbReference type="GeneID" id="54556414"/>
<name>A0A6A6JDI5_WESOR</name>
<dbReference type="EMBL" id="ML986501">
    <property type="protein sequence ID" value="KAF2274670.1"/>
    <property type="molecule type" value="Genomic_DNA"/>
</dbReference>
<evidence type="ECO:0000256" key="4">
    <source>
        <dbReference type="ARBA" id="ARBA00022490"/>
    </source>
</evidence>
<feature type="compositionally biased region" description="Polar residues" evidence="6">
    <location>
        <begin position="43"/>
        <end position="54"/>
    </location>
</feature>
<feature type="region of interest" description="Disordered" evidence="6">
    <location>
        <begin position="1"/>
        <end position="69"/>
    </location>
</feature>
<accession>A0A6A6JDI5</accession>
<reference evidence="7" key="1">
    <citation type="journal article" date="2020" name="Stud. Mycol.">
        <title>101 Dothideomycetes genomes: a test case for predicting lifestyles and emergence of pathogens.</title>
        <authorList>
            <person name="Haridas S."/>
            <person name="Albert R."/>
            <person name="Binder M."/>
            <person name="Bloem J."/>
            <person name="Labutti K."/>
            <person name="Salamov A."/>
            <person name="Andreopoulos B."/>
            <person name="Baker S."/>
            <person name="Barry K."/>
            <person name="Bills G."/>
            <person name="Bluhm B."/>
            <person name="Cannon C."/>
            <person name="Castanera R."/>
            <person name="Culley D."/>
            <person name="Daum C."/>
            <person name="Ezra D."/>
            <person name="Gonzalez J."/>
            <person name="Henrissat B."/>
            <person name="Kuo A."/>
            <person name="Liang C."/>
            <person name="Lipzen A."/>
            <person name="Lutzoni F."/>
            <person name="Magnuson J."/>
            <person name="Mondo S."/>
            <person name="Nolan M."/>
            <person name="Ohm R."/>
            <person name="Pangilinan J."/>
            <person name="Park H.-J."/>
            <person name="Ramirez L."/>
            <person name="Alfaro M."/>
            <person name="Sun H."/>
            <person name="Tritt A."/>
            <person name="Yoshinaga Y."/>
            <person name="Zwiers L.-H."/>
            <person name="Turgeon B."/>
            <person name="Goodwin S."/>
            <person name="Spatafora J."/>
            <person name="Crous P."/>
            <person name="Grigoriev I."/>
        </authorList>
    </citation>
    <scope>NUCLEOTIDE SEQUENCE</scope>
    <source>
        <strain evidence="7">CBS 379.55</strain>
    </source>
</reference>
<dbReference type="RefSeq" id="XP_033652209.1">
    <property type="nucleotide sequence ID" value="XM_033803239.1"/>
</dbReference>
<dbReference type="Proteomes" id="UP000800097">
    <property type="component" value="Unassembled WGS sequence"/>
</dbReference>
<evidence type="ECO:0000256" key="5">
    <source>
        <dbReference type="ARBA" id="ARBA00023242"/>
    </source>
</evidence>
<keyword evidence="8" id="KW-1185">Reference proteome</keyword>
<evidence type="ECO:0000256" key="2">
    <source>
        <dbReference type="ARBA" id="ARBA00004496"/>
    </source>
</evidence>
<feature type="compositionally biased region" description="Polar residues" evidence="6">
    <location>
        <begin position="19"/>
        <end position="28"/>
    </location>
</feature>
<evidence type="ECO:0000256" key="1">
    <source>
        <dbReference type="ARBA" id="ARBA00004123"/>
    </source>
</evidence>
<evidence type="ECO:0000256" key="3">
    <source>
        <dbReference type="ARBA" id="ARBA00005459"/>
    </source>
</evidence>
<dbReference type="PANTHER" id="PTHR28081">
    <property type="entry name" value="DAMAGE-REGULATED IMPORT FACILITATOR 1-RELATED"/>
    <property type="match status" value="1"/>
</dbReference>
<evidence type="ECO:0000313" key="7">
    <source>
        <dbReference type="EMBL" id="KAF2274670.1"/>
    </source>
</evidence>
<dbReference type="Pfam" id="PF08591">
    <property type="entry name" value="RNR_inhib"/>
    <property type="match status" value="1"/>
</dbReference>
<evidence type="ECO:0000256" key="6">
    <source>
        <dbReference type="SAM" id="MobiDB-lite"/>
    </source>
</evidence>
<dbReference type="GO" id="GO:0005737">
    <property type="term" value="C:cytoplasm"/>
    <property type="evidence" value="ECO:0007669"/>
    <property type="project" value="UniProtKB-SubCell"/>
</dbReference>
<dbReference type="PANTHER" id="PTHR28081:SF1">
    <property type="entry name" value="DAMAGE-REGULATED IMPORT FACILITATOR 1"/>
    <property type="match status" value="1"/>
</dbReference>
<keyword evidence="5" id="KW-0539">Nucleus</keyword>
<protein>
    <submittedName>
        <fullName evidence="7">Uncharacterized protein</fullName>
    </submittedName>
</protein>